<keyword evidence="2" id="KW-0186">Copper</keyword>
<evidence type="ECO:0000256" key="4">
    <source>
        <dbReference type="SAM" id="SignalP"/>
    </source>
</evidence>
<gene>
    <name evidence="5" type="ORF">Plil01_001747300</name>
</gene>
<feature type="compositionally biased region" description="Low complexity" evidence="3">
    <location>
        <begin position="147"/>
        <end position="260"/>
    </location>
</feature>
<keyword evidence="4" id="KW-0732">Signal</keyword>
<sequence>MKPVVFCSLTGIAILLASTVDAQGQMLVPSYRPITSNAARPTSLPPQPSTSNGFRGLVYESENNVTEIEAAKEFDVEYYIQAPHPGYMMLNIVKPSTDSDGKITYNRDTEIEYVSDFANSAVLLALGYRQPDVPTCADITIPGSGAGSSSSTSTTTSTTTVSSTSSSASQASTTKTTTTAPTVTTATPAATATTTDDSEAAGDASYTTDSTDTSADDASMTGASTDTTHTSSDDTTTSSTTDVPTTTTATTTDAPEATSSQRHRAPIRTSALCVAAAACVSRWMNSAKSLTDIQRDRLLKC</sequence>
<feature type="region of interest" description="Disordered" evidence="3">
    <location>
        <begin position="142"/>
        <end position="264"/>
    </location>
</feature>
<dbReference type="PANTHER" id="PTHR36575">
    <property type="entry name" value="BINDING PROTEIN, PUTATIVE (AFU_ORTHOLOGUE AFUA_1G14430)-RELATED"/>
    <property type="match status" value="1"/>
</dbReference>
<evidence type="ECO:0000256" key="3">
    <source>
        <dbReference type="SAM" id="MobiDB-lite"/>
    </source>
</evidence>
<dbReference type="OrthoDB" id="120613at2759"/>
<proteinExistence type="predicted"/>
<protein>
    <submittedName>
        <fullName evidence="5">Unnamed protein product</fullName>
    </submittedName>
</protein>
<reference evidence="5" key="1">
    <citation type="submission" date="2023-04" db="EMBL/GenBank/DDBJ databases">
        <title>Phytophthora lilii NBRC 32176.</title>
        <authorList>
            <person name="Ichikawa N."/>
            <person name="Sato H."/>
            <person name="Tonouchi N."/>
        </authorList>
    </citation>
    <scope>NUCLEOTIDE SEQUENCE</scope>
    <source>
        <strain evidence="5">NBRC 32176</strain>
    </source>
</reference>
<evidence type="ECO:0000256" key="2">
    <source>
        <dbReference type="ARBA" id="ARBA00023008"/>
    </source>
</evidence>
<dbReference type="Proteomes" id="UP001165083">
    <property type="component" value="Unassembled WGS sequence"/>
</dbReference>
<comment type="caution">
    <text evidence="5">The sequence shown here is derived from an EMBL/GenBank/DDBJ whole genome shotgun (WGS) entry which is preliminary data.</text>
</comment>
<feature type="chain" id="PRO_5040993154" evidence="4">
    <location>
        <begin position="23"/>
        <end position="301"/>
    </location>
</feature>
<accession>A0A9W6YHT3</accession>
<evidence type="ECO:0000313" key="6">
    <source>
        <dbReference type="Proteomes" id="UP001165083"/>
    </source>
</evidence>
<name>A0A9W6YHT3_9STRA</name>
<dbReference type="AlphaFoldDB" id="A0A9W6YHT3"/>
<organism evidence="5 6">
    <name type="scientific">Phytophthora lilii</name>
    <dbReference type="NCBI Taxonomy" id="2077276"/>
    <lineage>
        <taxon>Eukaryota</taxon>
        <taxon>Sar</taxon>
        <taxon>Stramenopiles</taxon>
        <taxon>Oomycota</taxon>
        <taxon>Peronosporomycetes</taxon>
        <taxon>Peronosporales</taxon>
        <taxon>Peronosporaceae</taxon>
        <taxon>Phytophthora</taxon>
    </lineage>
</organism>
<comment type="cofactor">
    <cofactor evidence="1">
        <name>Cu(2+)</name>
        <dbReference type="ChEBI" id="CHEBI:29036"/>
    </cofactor>
</comment>
<keyword evidence="6" id="KW-1185">Reference proteome</keyword>
<evidence type="ECO:0000256" key="1">
    <source>
        <dbReference type="ARBA" id="ARBA00001973"/>
    </source>
</evidence>
<dbReference type="InterPro" id="IPR052282">
    <property type="entry name" value="Starch-active_LPMO"/>
</dbReference>
<dbReference type="PANTHER" id="PTHR36575:SF2">
    <property type="entry name" value="CHITIN-BINDING TYPE-4 DOMAIN-CONTAINING PROTEIN-RELATED"/>
    <property type="match status" value="1"/>
</dbReference>
<dbReference type="EMBL" id="BSXW01012427">
    <property type="protein sequence ID" value="GMF64698.1"/>
    <property type="molecule type" value="Genomic_DNA"/>
</dbReference>
<evidence type="ECO:0000313" key="5">
    <source>
        <dbReference type="EMBL" id="GMF64698.1"/>
    </source>
</evidence>
<feature type="signal peptide" evidence="4">
    <location>
        <begin position="1"/>
        <end position="22"/>
    </location>
</feature>